<dbReference type="Gene3D" id="3.30.420.10">
    <property type="entry name" value="Ribonuclease H-like superfamily/Ribonuclease H"/>
    <property type="match status" value="1"/>
</dbReference>
<name>A0A4C1TE60_EUMVA</name>
<dbReference type="EMBL" id="BGZK01000047">
    <property type="protein sequence ID" value="GBP11687.1"/>
    <property type="molecule type" value="Genomic_DNA"/>
</dbReference>
<keyword evidence="2" id="KW-1185">Reference proteome</keyword>
<comment type="caution">
    <text evidence="1">The sequence shown here is derived from an EMBL/GenBank/DDBJ whole genome shotgun (WGS) entry which is preliminary data.</text>
</comment>
<protein>
    <submittedName>
        <fullName evidence="1">Uncharacterized protein</fullName>
    </submittedName>
</protein>
<organism evidence="1 2">
    <name type="scientific">Eumeta variegata</name>
    <name type="common">Bagworm moth</name>
    <name type="synonym">Eumeta japonica</name>
    <dbReference type="NCBI Taxonomy" id="151549"/>
    <lineage>
        <taxon>Eukaryota</taxon>
        <taxon>Metazoa</taxon>
        <taxon>Ecdysozoa</taxon>
        <taxon>Arthropoda</taxon>
        <taxon>Hexapoda</taxon>
        <taxon>Insecta</taxon>
        <taxon>Pterygota</taxon>
        <taxon>Neoptera</taxon>
        <taxon>Endopterygota</taxon>
        <taxon>Lepidoptera</taxon>
        <taxon>Glossata</taxon>
        <taxon>Ditrysia</taxon>
        <taxon>Tineoidea</taxon>
        <taxon>Psychidae</taxon>
        <taxon>Oiketicinae</taxon>
        <taxon>Eumeta</taxon>
    </lineage>
</organism>
<dbReference type="Proteomes" id="UP000299102">
    <property type="component" value="Unassembled WGS sequence"/>
</dbReference>
<accession>A0A4C1TE60</accession>
<dbReference type="AlphaFoldDB" id="A0A4C1TE60"/>
<gene>
    <name evidence="1" type="ORF">EVAR_77805_1</name>
</gene>
<reference evidence="1 2" key="1">
    <citation type="journal article" date="2019" name="Commun. Biol.">
        <title>The bagworm genome reveals a unique fibroin gene that provides high tensile strength.</title>
        <authorList>
            <person name="Kono N."/>
            <person name="Nakamura H."/>
            <person name="Ohtoshi R."/>
            <person name="Tomita M."/>
            <person name="Numata K."/>
            <person name="Arakawa K."/>
        </authorList>
    </citation>
    <scope>NUCLEOTIDE SEQUENCE [LARGE SCALE GENOMIC DNA]</scope>
</reference>
<evidence type="ECO:0000313" key="2">
    <source>
        <dbReference type="Proteomes" id="UP000299102"/>
    </source>
</evidence>
<dbReference type="GO" id="GO:0003676">
    <property type="term" value="F:nucleic acid binding"/>
    <property type="evidence" value="ECO:0007669"/>
    <property type="project" value="InterPro"/>
</dbReference>
<dbReference type="InterPro" id="IPR036397">
    <property type="entry name" value="RNaseH_sf"/>
</dbReference>
<sequence length="112" mass="13249">MERQKLFIIATQVMNLGCRRMAPKLNNSHWNEDDLNPTKVIRAKSTLKEMFACFLGINGHVVTVILENCKMVNSEWYTIICLPEVFEEIRENWKFRRFIRRAVSIWDSTISI</sequence>
<evidence type="ECO:0000313" key="1">
    <source>
        <dbReference type="EMBL" id="GBP11687.1"/>
    </source>
</evidence>
<proteinExistence type="predicted"/>